<comment type="caution">
    <text evidence="2">The sequence shown here is derived from an EMBL/GenBank/DDBJ whole genome shotgun (WGS) entry which is preliminary data.</text>
</comment>
<organism evidence="2 3">
    <name type="scientific">Actinophytocola gossypii</name>
    <dbReference type="NCBI Taxonomy" id="2812003"/>
    <lineage>
        <taxon>Bacteria</taxon>
        <taxon>Bacillati</taxon>
        <taxon>Actinomycetota</taxon>
        <taxon>Actinomycetes</taxon>
        <taxon>Pseudonocardiales</taxon>
        <taxon>Pseudonocardiaceae</taxon>
    </lineage>
</organism>
<feature type="transmembrane region" description="Helical" evidence="1">
    <location>
        <begin position="20"/>
        <end position="39"/>
    </location>
</feature>
<dbReference type="Proteomes" id="UP001156441">
    <property type="component" value="Unassembled WGS sequence"/>
</dbReference>
<keyword evidence="1" id="KW-1133">Transmembrane helix</keyword>
<accession>A0ABT2JD01</accession>
<sequence>MKQGTDARWRLTRRVAARALLALGGIVTFLGVVLVVAAWTEDIAIDESMVLTNAEVLDDTFARTLIRFYTPDGAEQIPQVGVLYPAGLDVGDVVEVEYRQDDPELVRVAGRGAVVTLLPVGLTVLGVWAVLVPAIWALRRRI</sequence>
<evidence type="ECO:0000313" key="2">
    <source>
        <dbReference type="EMBL" id="MCT2585633.1"/>
    </source>
</evidence>
<name>A0ABT2JD01_9PSEU</name>
<evidence type="ECO:0000256" key="1">
    <source>
        <dbReference type="SAM" id="Phobius"/>
    </source>
</evidence>
<keyword evidence="1" id="KW-0472">Membrane</keyword>
<feature type="transmembrane region" description="Helical" evidence="1">
    <location>
        <begin position="113"/>
        <end position="138"/>
    </location>
</feature>
<gene>
    <name evidence="2" type="ORF">JT362_21170</name>
</gene>
<reference evidence="2 3" key="1">
    <citation type="submission" date="2021-02" db="EMBL/GenBank/DDBJ databases">
        <title>Actinophytocola xerophila sp. nov., isolated from soil of cotton cropping field.</title>
        <authorList>
            <person name="Huang R."/>
            <person name="Chen X."/>
            <person name="Ge X."/>
            <person name="Liu W."/>
        </authorList>
    </citation>
    <scope>NUCLEOTIDE SEQUENCE [LARGE SCALE GENOMIC DNA]</scope>
    <source>
        <strain evidence="2 3">S1-96</strain>
    </source>
</reference>
<protein>
    <recommendedName>
        <fullName evidence="4">DUF3592 domain-containing protein</fullName>
    </recommendedName>
</protein>
<dbReference type="EMBL" id="JAFFZE010000016">
    <property type="protein sequence ID" value="MCT2585633.1"/>
    <property type="molecule type" value="Genomic_DNA"/>
</dbReference>
<evidence type="ECO:0008006" key="4">
    <source>
        <dbReference type="Google" id="ProtNLM"/>
    </source>
</evidence>
<keyword evidence="1" id="KW-0812">Transmembrane</keyword>
<proteinExistence type="predicted"/>
<keyword evidence="3" id="KW-1185">Reference proteome</keyword>
<evidence type="ECO:0000313" key="3">
    <source>
        <dbReference type="Proteomes" id="UP001156441"/>
    </source>
</evidence>